<gene>
    <name evidence="9" type="ORF">ACFQ00_11570</name>
</gene>
<organism evidence="9 10">
    <name type="scientific">Sphingosinicella xenopeptidilytica</name>
    <dbReference type="NCBI Taxonomy" id="364098"/>
    <lineage>
        <taxon>Bacteria</taxon>
        <taxon>Pseudomonadati</taxon>
        <taxon>Pseudomonadota</taxon>
        <taxon>Alphaproteobacteria</taxon>
        <taxon>Sphingomonadales</taxon>
        <taxon>Sphingosinicellaceae</taxon>
        <taxon>Sphingosinicella</taxon>
    </lineage>
</organism>
<evidence type="ECO:0000256" key="7">
    <source>
        <dbReference type="RuleBase" id="RU363032"/>
    </source>
</evidence>
<accession>A0ABW3C3J8</accession>
<keyword evidence="3" id="KW-1003">Cell membrane</keyword>
<evidence type="ECO:0000256" key="2">
    <source>
        <dbReference type="ARBA" id="ARBA00022448"/>
    </source>
</evidence>
<dbReference type="InterPro" id="IPR000515">
    <property type="entry name" value="MetI-like"/>
</dbReference>
<keyword evidence="6 7" id="KW-0472">Membrane</keyword>
<dbReference type="PROSITE" id="PS50928">
    <property type="entry name" value="ABC_TM1"/>
    <property type="match status" value="1"/>
</dbReference>
<keyword evidence="10" id="KW-1185">Reference proteome</keyword>
<evidence type="ECO:0000256" key="1">
    <source>
        <dbReference type="ARBA" id="ARBA00004651"/>
    </source>
</evidence>
<dbReference type="EMBL" id="JBHTIK010000005">
    <property type="protein sequence ID" value="MFD0848966.1"/>
    <property type="molecule type" value="Genomic_DNA"/>
</dbReference>
<keyword evidence="2 7" id="KW-0813">Transport</keyword>
<dbReference type="Pfam" id="PF00528">
    <property type="entry name" value="BPD_transp_1"/>
    <property type="match status" value="1"/>
</dbReference>
<feature type="transmembrane region" description="Helical" evidence="7">
    <location>
        <begin position="133"/>
        <end position="151"/>
    </location>
</feature>
<evidence type="ECO:0000313" key="10">
    <source>
        <dbReference type="Proteomes" id="UP001597124"/>
    </source>
</evidence>
<dbReference type="PANTHER" id="PTHR43386:SF6">
    <property type="entry name" value="ABC TRANSPORTER PERMEASE PROTEIN"/>
    <property type="match status" value="1"/>
</dbReference>
<evidence type="ECO:0000259" key="8">
    <source>
        <dbReference type="PROSITE" id="PS50928"/>
    </source>
</evidence>
<feature type="domain" description="ABC transmembrane type-1" evidence="8">
    <location>
        <begin position="69"/>
        <end position="258"/>
    </location>
</feature>
<dbReference type="InterPro" id="IPR035906">
    <property type="entry name" value="MetI-like_sf"/>
</dbReference>
<feature type="transmembrane region" description="Helical" evidence="7">
    <location>
        <begin position="190"/>
        <end position="215"/>
    </location>
</feature>
<evidence type="ECO:0000256" key="5">
    <source>
        <dbReference type="ARBA" id="ARBA00022989"/>
    </source>
</evidence>
<evidence type="ECO:0000256" key="4">
    <source>
        <dbReference type="ARBA" id="ARBA00022692"/>
    </source>
</evidence>
<feature type="transmembrane region" description="Helical" evidence="7">
    <location>
        <begin position="7"/>
        <end position="27"/>
    </location>
</feature>
<feature type="transmembrane region" description="Helical" evidence="7">
    <location>
        <begin position="75"/>
        <end position="97"/>
    </location>
</feature>
<proteinExistence type="inferred from homology"/>
<dbReference type="CDD" id="cd06261">
    <property type="entry name" value="TM_PBP2"/>
    <property type="match status" value="1"/>
</dbReference>
<dbReference type="Gene3D" id="1.10.3720.10">
    <property type="entry name" value="MetI-like"/>
    <property type="match status" value="1"/>
</dbReference>
<dbReference type="RefSeq" id="WP_381490666.1">
    <property type="nucleotide sequence ID" value="NZ_JBHTIK010000005.1"/>
</dbReference>
<feature type="transmembrane region" description="Helical" evidence="7">
    <location>
        <begin position="235"/>
        <end position="258"/>
    </location>
</feature>
<evidence type="ECO:0000313" key="9">
    <source>
        <dbReference type="EMBL" id="MFD0848966.1"/>
    </source>
</evidence>
<evidence type="ECO:0000256" key="6">
    <source>
        <dbReference type="ARBA" id="ARBA00023136"/>
    </source>
</evidence>
<evidence type="ECO:0000256" key="3">
    <source>
        <dbReference type="ARBA" id="ARBA00022475"/>
    </source>
</evidence>
<sequence length="271" mass="28305">MLSISRLNLWLGGAAALALAVVVILGANPFAQDPFMVDLALRLGKPSMQHWFGTDEFGRDILARTAHGALISSGIALSTVLLATAVGGAIGVVAGFLRGWADRAWMILIDALLAFPGILLALALVAVFGASRWGIIGALTLAYIPIVARVVRGATLSLREKEFIEAARVSGDGAVTIMLRHVAPNLAGPVLVLMTSMFGWVLLSESALSFLGVGISPPAPTWGNMLAAARPHLDVAPHLAIVPGLCITAAVLAVNLLGDALRDYLDPRSRL</sequence>
<comment type="subcellular location">
    <subcellularLocation>
        <location evidence="1 7">Cell membrane</location>
        <topology evidence="1 7">Multi-pass membrane protein</topology>
    </subcellularLocation>
</comment>
<keyword evidence="4 7" id="KW-0812">Transmembrane</keyword>
<dbReference type="Proteomes" id="UP001597124">
    <property type="component" value="Unassembled WGS sequence"/>
</dbReference>
<keyword evidence="5 7" id="KW-1133">Transmembrane helix</keyword>
<comment type="similarity">
    <text evidence="7">Belongs to the binding-protein-dependent transport system permease family.</text>
</comment>
<name>A0ABW3C3J8_SPHXN</name>
<reference evidence="10" key="1">
    <citation type="journal article" date="2019" name="Int. J. Syst. Evol. Microbiol.">
        <title>The Global Catalogue of Microorganisms (GCM) 10K type strain sequencing project: providing services to taxonomists for standard genome sequencing and annotation.</title>
        <authorList>
            <consortium name="The Broad Institute Genomics Platform"/>
            <consortium name="The Broad Institute Genome Sequencing Center for Infectious Disease"/>
            <person name="Wu L."/>
            <person name="Ma J."/>
        </authorList>
    </citation>
    <scope>NUCLEOTIDE SEQUENCE [LARGE SCALE GENOMIC DNA]</scope>
    <source>
        <strain evidence="10">CCUG 52537</strain>
    </source>
</reference>
<comment type="caution">
    <text evidence="9">The sequence shown here is derived from an EMBL/GenBank/DDBJ whole genome shotgun (WGS) entry which is preliminary data.</text>
</comment>
<dbReference type="PANTHER" id="PTHR43386">
    <property type="entry name" value="OLIGOPEPTIDE TRANSPORT SYSTEM PERMEASE PROTEIN APPC"/>
    <property type="match status" value="1"/>
</dbReference>
<dbReference type="InterPro" id="IPR050366">
    <property type="entry name" value="BP-dependent_transpt_permease"/>
</dbReference>
<protein>
    <submittedName>
        <fullName evidence="9">ABC transporter permease</fullName>
    </submittedName>
</protein>
<feature type="transmembrane region" description="Helical" evidence="7">
    <location>
        <begin position="104"/>
        <end position="127"/>
    </location>
</feature>
<dbReference type="SUPFAM" id="SSF161098">
    <property type="entry name" value="MetI-like"/>
    <property type="match status" value="1"/>
</dbReference>